<dbReference type="EMBL" id="CP067341">
    <property type="protein sequence ID" value="QQP15123.1"/>
    <property type="molecule type" value="Genomic_DNA"/>
</dbReference>
<keyword evidence="1" id="KW-0812">Transmembrane</keyword>
<dbReference type="Proteomes" id="UP000596049">
    <property type="component" value="Chromosome"/>
</dbReference>
<sequence length="88" mass="9754">MNIALIFYVFKKIPLLAFGTPKAGDLYVIQQARDSLNFAKQRVLKMVQHLELLQGQRVVANASYATLSLAGGLLSLILIPVVIWSRKA</sequence>
<keyword evidence="1" id="KW-1133">Transmembrane helix</keyword>
<evidence type="ECO:0000256" key="1">
    <source>
        <dbReference type="SAM" id="Phobius"/>
    </source>
</evidence>
<dbReference type="RefSeq" id="WP_053597321.1">
    <property type="nucleotide sequence ID" value="NZ_CP067341.1"/>
</dbReference>
<accession>A0ABX7B216</accession>
<gene>
    <name evidence="2" type="ORF">FJQ98_15550</name>
</gene>
<reference evidence="2 3" key="1">
    <citation type="submission" date="2020-01" db="EMBL/GenBank/DDBJ databases">
        <authorList>
            <person name="Liu G."/>
            <person name="Liu B."/>
        </authorList>
    </citation>
    <scope>NUCLEOTIDE SEQUENCE [LARGE SCALE GENOMIC DNA]</scope>
    <source>
        <strain evidence="2 3">FJAT-51161</strain>
    </source>
</reference>
<keyword evidence="3" id="KW-1185">Reference proteome</keyword>
<feature type="transmembrane region" description="Helical" evidence="1">
    <location>
        <begin position="62"/>
        <end position="84"/>
    </location>
</feature>
<name>A0ABX7B216_9BACI</name>
<protein>
    <submittedName>
        <fullName evidence="2">Uncharacterized protein</fullName>
    </submittedName>
</protein>
<evidence type="ECO:0000313" key="2">
    <source>
        <dbReference type="EMBL" id="QQP15123.1"/>
    </source>
</evidence>
<organism evidence="2 3">
    <name type="scientific">Lysinibacillus agricola</name>
    <dbReference type="NCBI Taxonomy" id="2590012"/>
    <lineage>
        <taxon>Bacteria</taxon>
        <taxon>Bacillati</taxon>
        <taxon>Bacillota</taxon>
        <taxon>Bacilli</taxon>
        <taxon>Bacillales</taxon>
        <taxon>Bacillaceae</taxon>
        <taxon>Lysinibacillus</taxon>
    </lineage>
</organism>
<evidence type="ECO:0000313" key="3">
    <source>
        <dbReference type="Proteomes" id="UP000596049"/>
    </source>
</evidence>
<proteinExistence type="predicted"/>
<keyword evidence="1" id="KW-0472">Membrane</keyword>